<keyword evidence="1" id="KW-0479">Metal-binding</keyword>
<evidence type="ECO:0000313" key="4">
    <source>
        <dbReference type="Proteomes" id="UP000054248"/>
    </source>
</evidence>
<dbReference type="HOGENOM" id="CLU_2759672_0_0_1"/>
<name>A0A0C3LBJ5_9AGAM</name>
<gene>
    <name evidence="3" type="ORF">M407DRAFT_241908</name>
</gene>
<evidence type="ECO:0000256" key="1">
    <source>
        <dbReference type="PROSITE-ProRule" id="PRU00325"/>
    </source>
</evidence>
<dbReference type="InterPro" id="IPR007527">
    <property type="entry name" value="Znf_SWIM"/>
</dbReference>
<organism evidence="3 4">
    <name type="scientific">Tulasnella calospora MUT 4182</name>
    <dbReference type="NCBI Taxonomy" id="1051891"/>
    <lineage>
        <taxon>Eukaryota</taxon>
        <taxon>Fungi</taxon>
        <taxon>Dikarya</taxon>
        <taxon>Basidiomycota</taxon>
        <taxon>Agaricomycotina</taxon>
        <taxon>Agaricomycetes</taxon>
        <taxon>Cantharellales</taxon>
        <taxon>Tulasnellaceae</taxon>
        <taxon>Tulasnella</taxon>
    </lineage>
</organism>
<dbReference type="AlphaFoldDB" id="A0A0C3LBJ5"/>
<dbReference type="PANTHER" id="PTHR28498">
    <property type="entry name" value="ZINC FINGER SWIM DOMAIN-CONTAINING PROTEIN 7"/>
    <property type="match status" value="1"/>
</dbReference>
<proteinExistence type="predicted"/>
<reference evidence="3 4" key="1">
    <citation type="submission" date="2014-04" db="EMBL/GenBank/DDBJ databases">
        <authorList>
            <consortium name="DOE Joint Genome Institute"/>
            <person name="Kuo A."/>
            <person name="Girlanda M."/>
            <person name="Perotto S."/>
            <person name="Kohler A."/>
            <person name="Nagy L.G."/>
            <person name="Floudas D."/>
            <person name="Copeland A."/>
            <person name="Barry K.W."/>
            <person name="Cichocki N."/>
            <person name="Veneault-Fourrey C."/>
            <person name="LaButti K."/>
            <person name="Lindquist E.A."/>
            <person name="Lipzen A."/>
            <person name="Lundell T."/>
            <person name="Morin E."/>
            <person name="Murat C."/>
            <person name="Sun H."/>
            <person name="Tunlid A."/>
            <person name="Henrissat B."/>
            <person name="Grigoriev I.V."/>
            <person name="Hibbett D.S."/>
            <person name="Martin F."/>
            <person name="Nordberg H.P."/>
            <person name="Cantor M.N."/>
            <person name="Hua S.X."/>
        </authorList>
    </citation>
    <scope>NUCLEOTIDE SEQUENCE [LARGE SCALE GENOMIC DNA]</scope>
    <source>
        <strain evidence="3 4">MUT 4182</strain>
    </source>
</reference>
<dbReference type="EMBL" id="KN822965">
    <property type="protein sequence ID" value="KIO31238.1"/>
    <property type="molecule type" value="Genomic_DNA"/>
</dbReference>
<protein>
    <recommendedName>
        <fullName evidence="2">SWIM-type domain-containing protein</fullName>
    </recommendedName>
</protein>
<evidence type="ECO:0000313" key="3">
    <source>
        <dbReference type="EMBL" id="KIO31238.1"/>
    </source>
</evidence>
<dbReference type="PANTHER" id="PTHR28498:SF1">
    <property type="entry name" value="ZINC FINGER SWIM DOMAIN-CONTAINING PROTEIN 7"/>
    <property type="match status" value="1"/>
</dbReference>
<accession>A0A0C3LBJ5</accession>
<reference evidence="4" key="2">
    <citation type="submission" date="2015-01" db="EMBL/GenBank/DDBJ databases">
        <title>Evolutionary Origins and Diversification of the Mycorrhizal Mutualists.</title>
        <authorList>
            <consortium name="DOE Joint Genome Institute"/>
            <consortium name="Mycorrhizal Genomics Consortium"/>
            <person name="Kohler A."/>
            <person name="Kuo A."/>
            <person name="Nagy L.G."/>
            <person name="Floudas D."/>
            <person name="Copeland A."/>
            <person name="Barry K.W."/>
            <person name="Cichocki N."/>
            <person name="Veneault-Fourrey C."/>
            <person name="LaButti K."/>
            <person name="Lindquist E.A."/>
            <person name="Lipzen A."/>
            <person name="Lundell T."/>
            <person name="Morin E."/>
            <person name="Murat C."/>
            <person name="Riley R."/>
            <person name="Ohm R."/>
            <person name="Sun H."/>
            <person name="Tunlid A."/>
            <person name="Henrissat B."/>
            <person name="Grigoriev I.V."/>
            <person name="Hibbett D.S."/>
            <person name="Martin F."/>
        </authorList>
    </citation>
    <scope>NUCLEOTIDE SEQUENCE [LARGE SCALE GENOMIC DNA]</scope>
    <source>
        <strain evidence="4">MUT 4182</strain>
    </source>
</reference>
<keyword evidence="4" id="KW-1185">Reference proteome</keyword>
<dbReference type="Proteomes" id="UP000054248">
    <property type="component" value="Unassembled WGS sequence"/>
</dbReference>
<keyword evidence="1" id="KW-0863">Zinc-finger</keyword>
<sequence>MKPISTEEQSVQTKFCSCPAFAYYVLNSEVRVMCKHILAVKLAFRLQKFIERSRTEEIVLAMALAGTALT</sequence>
<dbReference type="GO" id="GO:0000724">
    <property type="term" value="P:double-strand break repair via homologous recombination"/>
    <property type="evidence" value="ECO:0007669"/>
    <property type="project" value="TreeGrafter"/>
</dbReference>
<dbReference type="PROSITE" id="PS50966">
    <property type="entry name" value="ZF_SWIM"/>
    <property type="match status" value="1"/>
</dbReference>
<dbReference type="GO" id="GO:0097196">
    <property type="term" value="C:Shu complex"/>
    <property type="evidence" value="ECO:0007669"/>
    <property type="project" value="TreeGrafter"/>
</dbReference>
<evidence type="ECO:0000259" key="2">
    <source>
        <dbReference type="PROSITE" id="PS50966"/>
    </source>
</evidence>
<dbReference type="OrthoDB" id="337581at2759"/>
<feature type="domain" description="SWIM-type" evidence="2">
    <location>
        <begin position="1"/>
        <end position="45"/>
    </location>
</feature>
<dbReference type="Pfam" id="PF04434">
    <property type="entry name" value="SWIM"/>
    <property type="match status" value="1"/>
</dbReference>
<keyword evidence="1" id="KW-0862">Zinc</keyword>
<dbReference type="GO" id="GO:0008270">
    <property type="term" value="F:zinc ion binding"/>
    <property type="evidence" value="ECO:0007669"/>
    <property type="project" value="UniProtKB-KW"/>
</dbReference>